<dbReference type="AlphaFoldDB" id="A0A179V075"/>
<name>A0A179V075_BLAGS</name>
<keyword evidence="3" id="KW-1185">Reference proteome</keyword>
<organism evidence="2 3">
    <name type="scientific">Blastomyces gilchristii (strain SLH14081)</name>
    <name type="common">Blastomyces dermatitidis</name>
    <dbReference type="NCBI Taxonomy" id="559298"/>
    <lineage>
        <taxon>Eukaryota</taxon>
        <taxon>Fungi</taxon>
        <taxon>Dikarya</taxon>
        <taxon>Ascomycota</taxon>
        <taxon>Pezizomycotina</taxon>
        <taxon>Eurotiomycetes</taxon>
        <taxon>Eurotiomycetidae</taxon>
        <taxon>Onygenales</taxon>
        <taxon>Ajellomycetaceae</taxon>
        <taxon>Blastomyces</taxon>
    </lineage>
</organism>
<accession>A0A179V075</accession>
<evidence type="ECO:0000313" key="2">
    <source>
        <dbReference type="EMBL" id="OAT12879.1"/>
    </source>
</evidence>
<dbReference type="EMBL" id="GG657469">
    <property type="protein sequence ID" value="OAT12879.1"/>
    <property type="molecule type" value="Genomic_DNA"/>
</dbReference>
<dbReference type="VEuPathDB" id="FungiDB:BDBG_17714"/>
<proteinExistence type="predicted"/>
<gene>
    <name evidence="2" type="ORF">BDBG_17714</name>
</gene>
<feature type="signal peptide" evidence="1">
    <location>
        <begin position="1"/>
        <end position="22"/>
    </location>
</feature>
<feature type="chain" id="PRO_5008107648" evidence="1">
    <location>
        <begin position="23"/>
        <end position="147"/>
    </location>
</feature>
<protein>
    <submittedName>
        <fullName evidence="2">Uncharacterized protein</fullName>
    </submittedName>
</protein>
<evidence type="ECO:0000256" key="1">
    <source>
        <dbReference type="SAM" id="SignalP"/>
    </source>
</evidence>
<dbReference type="GeneID" id="42529322"/>
<dbReference type="Proteomes" id="UP000002038">
    <property type="component" value="Unassembled WGS sequence"/>
</dbReference>
<dbReference type="RefSeq" id="XP_031580597.1">
    <property type="nucleotide sequence ID" value="XM_031725371.1"/>
</dbReference>
<evidence type="ECO:0000313" key="3">
    <source>
        <dbReference type="Proteomes" id="UP000002038"/>
    </source>
</evidence>
<keyword evidence="1" id="KW-0732">Signal</keyword>
<reference evidence="3" key="1">
    <citation type="journal article" date="2015" name="PLoS Genet.">
        <title>The dynamic genome and transcriptome of the human fungal pathogen Blastomyces and close relative Emmonsia.</title>
        <authorList>
            <person name="Munoz J.F."/>
            <person name="Gauthier G.M."/>
            <person name="Desjardins C.A."/>
            <person name="Gallo J.E."/>
            <person name="Holder J."/>
            <person name="Sullivan T.D."/>
            <person name="Marty A.J."/>
            <person name="Carmen J.C."/>
            <person name="Chen Z."/>
            <person name="Ding L."/>
            <person name="Gujja S."/>
            <person name="Magrini V."/>
            <person name="Misas E."/>
            <person name="Mitreva M."/>
            <person name="Priest M."/>
            <person name="Saif S."/>
            <person name="Whiston E.A."/>
            <person name="Young S."/>
            <person name="Zeng Q."/>
            <person name="Goldman W.E."/>
            <person name="Mardis E.R."/>
            <person name="Taylor J.W."/>
            <person name="McEwen J.G."/>
            <person name="Clay O.K."/>
            <person name="Klein B.S."/>
            <person name="Cuomo C.A."/>
        </authorList>
    </citation>
    <scope>NUCLEOTIDE SEQUENCE [LARGE SCALE GENOMIC DNA]</scope>
    <source>
        <strain evidence="3">SLH14081</strain>
    </source>
</reference>
<dbReference type="KEGG" id="bgh:BDBG_17714"/>
<sequence length="147" mass="17001">MHGWNIFYFGFWRFLVSGKGTAQEARATQAWAYPFDKDVETVECERRAIMSLPGHGDSRIEGRKRSLTMQGNASHRPAICLFILVLCAVCEMRNLVFGEENDFLLAWYFLCYFYHDREANQSTFQTSCHADGGCIFLNISIYLYIKV</sequence>